<evidence type="ECO:0000313" key="2">
    <source>
        <dbReference type="Proteomes" id="UP001054252"/>
    </source>
</evidence>
<protein>
    <submittedName>
        <fullName evidence="1">Uncharacterized protein</fullName>
    </submittedName>
</protein>
<organism evidence="1 2">
    <name type="scientific">Rubroshorea leprosula</name>
    <dbReference type="NCBI Taxonomy" id="152421"/>
    <lineage>
        <taxon>Eukaryota</taxon>
        <taxon>Viridiplantae</taxon>
        <taxon>Streptophyta</taxon>
        <taxon>Embryophyta</taxon>
        <taxon>Tracheophyta</taxon>
        <taxon>Spermatophyta</taxon>
        <taxon>Magnoliopsida</taxon>
        <taxon>eudicotyledons</taxon>
        <taxon>Gunneridae</taxon>
        <taxon>Pentapetalae</taxon>
        <taxon>rosids</taxon>
        <taxon>malvids</taxon>
        <taxon>Malvales</taxon>
        <taxon>Dipterocarpaceae</taxon>
        <taxon>Rubroshorea</taxon>
    </lineage>
</organism>
<reference evidence="1 2" key="1">
    <citation type="journal article" date="2021" name="Commun. Biol.">
        <title>The genome of Shorea leprosula (Dipterocarpaceae) highlights the ecological relevance of drought in aseasonal tropical rainforests.</title>
        <authorList>
            <person name="Ng K.K.S."/>
            <person name="Kobayashi M.J."/>
            <person name="Fawcett J.A."/>
            <person name="Hatakeyama M."/>
            <person name="Paape T."/>
            <person name="Ng C.H."/>
            <person name="Ang C.C."/>
            <person name="Tnah L.H."/>
            <person name="Lee C.T."/>
            <person name="Nishiyama T."/>
            <person name="Sese J."/>
            <person name="O'Brien M.J."/>
            <person name="Copetti D."/>
            <person name="Mohd Noor M.I."/>
            <person name="Ong R.C."/>
            <person name="Putra M."/>
            <person name="Sireger I.Z."/>
            <person name="Indrioko S."/>
            <person name="Kosugi Y."/>
            <person name="Izuno A."/>
            <person name="Isagi Y."/>
            <person name="Lee S.L."/>
            <person name="Shimizu K.K."/>
        </authorList>
    </citation>
    <scope>NUCLEOTIDE SEQUENCE [LARGE SCALE GENOMIC DNA]</scope>
    <source>
        <strain evidence="1">214</strain>
    </source>
</reference>
<dbReference type="AlphaFoldDB" id="A0AAV5KP25"/>
<sequence>MGIETQKPRYAFEEWHNFINLSGYEAWLTVGAILGVKALPCPGCIGIPQERGGTTPGCIDVEGLNGCSCGAGAGISLPTWRFPIERVMELMWRGGLQLIVDKAVQMC</sequence>
<name>A0AAV5KP25_9ROSI</name>
<dbReference type="Proteomes" id="UP001054252">
    <property type="component" value="Unassembled WGS sequence"/>
</dbReference>
<comment type="caution">
    <text evidence="1">The sequence shown here is derived from an EMBL/GenBank/DDBJ whole genome shotgun (WGS) entry which is preliminary data.</text>
</comment>
<keyword evidence="2" id="KW-1185">Reference proteome</keyword>
<dbReference type="EMBL" id="BPVZ01000071">
    <property type="protein sequence ID" value="GKV26324.1"/>
    <property type="molecule type" value="Genomic_DNA"/>
</dbReference>
<gene>
    <name evidence="1" type="ORF">SLEP1_g35653</name>
</gene>
<evidence type="ECO:0000313" key="1">
    <source>
        <dbReference type="EMBL" id="GKV26324.1"/>
    </source>
</evidence>
<accession>A0AAV5KP25</accession>
<proteinExistence type="predicted"/>